<accession>A0A418N3Q5</accession>
<comment type="caution">
    <text evidence="1">The sequence shown here is derived from an EMBL/GenBank/DDBJ whole genome shotgun (WGS) entry which is preliminary data.</text>
</comment>
<dbReference type="Proteomes" id="UP000284189">
    <property type="component" value="Unassembled WGS sequence"/>
</dbReference>
<organism evidence="1 2">
    <name type="scientific">Flagellimonas aequoris</name>
    <dbReference type="NCBI Taxonomy" id="2306997"/>
    <lineage>
        <taxon>Bacteria</taxon>
        <taxon>Pseudomonadati</taxon>
        <taxon>Bacteroidota</taxon>
        <taxon>Flavobacteriia</taxon>
        <taxon>Flavobacteriales</taxon>
        <taxon>Flavobacteriaceae</taxon>
        <taxon>Flagellimonas</taxon>
    </lineage>
</organism>
<evidence type="ECO:0000313" key="1">
    <source>
        <dbReference type="EMBL" id="RIV68468.1"/>
    </source>
</evidence>
<sequence length="64" mass="7265">MGRQFPVLIKFRKTSVNFVTRSPIARWVNRAKKTLKGHKMQSQDCGFVATQDKSFAPILKAISV</sequence>
<evidence type="ECO:0000313" key="2">
    <source>
        <dbReference type="Proteomes" id="UP000284189"/>
    </source>
</evidence>
<protein>
    <submittedName>
        <fullName evidence="1">Uncharacterized protein</fullName>
    </submittedName>
</protein>
<reference evidence="1 2" key="1">
    <citation type="submission" date="2018-08" db="EMBL/GenBank/DDBJ databases">
        <title>Proposal of Muricauda 72 sp.nov. and Muricauda NH166 sp.nov., isolated from seawater.</title>
        <authorList>
            <person name="Cheng H."/>
            <person name="Wu Y.-H."/>
            <person name="Guo L.-L."/>
            <person name="Xu X.-W."/>
        </authorList>
    </citation>
    <scope>NUCLEOTIDE SEQUENCE [LARGE SCALE GENOMIC DNA]</scope>
    <source>
        <strain evidence="1 2">NH166</strain>
    </source>
</reference>
<name>A0A418N3Q5_9FLAO</name>
<dbReference type="EMBL" id="QXFJ01000030">
    <property type="protein sequence ID" value="RIV68468.1"/>
    <property type="molecule type" value="Genomic_DNA"/>
</dbReference>
<gene>
    <name evidence="1" type="ORF">D2U88_14720</name>
</gene>
<proteinExistence type="predicted"/>
<dbReference type="AlphaFoldDB" id="A0A418N3Q5"/>